<dbReference type="STRING" id="104452.A0A0L7LJ09"/>
<dbReference type="GO" id="GO:0006606">
    <property type="term" value="P:protein import into nucleus"/>
    <property type="evidence" value="ECO:0007669"/>
    <property type="project" value="TreeGrafter"/>
</dbReference>
<sequence>MASACANSGVSYWKQLWRWTTSETLENDDLAKVLSSSNVIQGLRQGLDCYKPNKPEDFAKLQSKYTEQAKLLSVVQTLQNYIDVDCFQIWEILKNYLCHISCGTPANALKNTSQCDTRPSFLLPNIWRFYYSERLFLLKLLQYIFQFKDETNHKYHEQFCKIINDIGVQNMKTSLLSQFEKVLGTAPPPRKIQNEFQSETVRQEWAESNLREQLAILQILLQIAEKNTFSESEFTKLFSLFKKHGFGKSSGYNDLLEEGHRETCMRIMYMEVKNVSSWIDSTKETVEHELTKLHMNAEHRQIKMRSHSSPPRIPTTERAMQQVRHRWNAKPPARHHGAVLRTAGDSRNSLLIAELKSLPVYTEIYNPNAVPIVSITADDAMIGREYFPLQDPSYRIEAGSKATIMERKEGTMIHFRTPYSYWTVFNREIVQALDRKQLHHNVNANLQRIYEGARVLEAILRELVEDKEIPKSLVGPSEGVFDVLVHYMRADSPPLPLLMKCLQASNDERVSTDIILPGLIFVLQEVFPNVYGWRYSNRTERRSIIQRCADFITMLLQNVKAPNESGALLKRTCVYNLLYTENAIELLKIISIGKYRNLMFGVI</sequence>
<dbReference type="Proteomes" id="UP000037510">
    <property type="component" value="Unassembled WGS sequence"/>
</dbReference>
<dbReference type="GO" id="GO:0017056">
    <property type="term" value="F:structural constituent of nuclear pore"/>
    <property type="evidence" value="ECO:0007669"/>
    <property type="project" value="InterPro"/>
</dbReference>
<name>A0A0L7LJ09_OPEBR</name>
<protein>
    <recommendedName>
        <fullName evidence="1">Nucleoporin Nup188 N-terminal domain-containing protein</fullName>
    </recommendedName>
</protein>
<dbReference type="EMBL" id="JTDY01000942">
    <property type="protein sequence ID" value="KOB75349.1"/>
    <property type="molecule type" value="Genomic_DNA"/>
</dbReference>
<dbReference type="InterPro" id="IPR018864">
    <property type="entry name" value="Nucleoporin_Nup188_N"/>
</dbReference>
<dbReference type="AlphaFoldDB" id="A0A0L7LJ09"/>
<reference evidence="2 3" key="1">
    <citation type="journal article" date="2015" name="Genome Biol. Evol.">
        <title>The genome of winter moth (Operophtera brumata) provides a genomic perspective on sexual dimorphism and phenology.</title>
        <authorList>
            <person name="Derks M.F."/>
            <person name="Smit S."/>
            <person name="Salis L."/>
            <person name="Schijlen E."/>
            <person name="Bossers A."/>
            <person name="Mateman C."/>
            <person name="Pijl A.S."/>
            <person name="de Ridder D."/>
            <person name="Groenen M.A."/>
            <person name="Visser M.E."/>
            <person name="Megens H.J."/>
        </authorList>
    </citation>
    <scope>NUCLEOTIDE SEQUENCE [LARGE SCALE GENOMIC DNA]</scope>
    <source>
        <strain evidence="2">WM2013NL</strain>
        <tissue evidence="2">Head and thorax</tissue>
    </source>
</reference>
<dbReference type="PANTHER" id="PTHR31431">
    <property type="entry name" value="NUCLEOPORIN NUP188 HOMOLOG"/>
    <property type="match status" value="1"/>
</dbReference>
<comment type="caution">
    <text evidence="2">The sequence shown here is derived from an EMBL/GenBank/DDBJ whole genome shotgun (WGS) entry which is preliminary data.</text>
</comment>
<evidence type="ECO:0000259" key="1">
    <source>
        <dbReference type="Pfam" id="PF10487"/>
    </source>
</evidence>
<keyword evidence="3" id="KW-1185">Reference proteome</keyword>
<feature type="domain" description="Nucleoporin Nup188 N-terminal" evidence="1">
    <location>
        <begin position="63"/>
        <end position="269"/>
    </location>
</feature>
<dbReference type="GO" id="GO:0006405">
    <property type="term" value="P:RNA export from nucleus"/>
    <property type="evidence" value="ECO:0007669"/>
    <property type="project" value="TreeGrafter"/>
</dbReference>
<proteinExistence type="predicted"/>
<dbReference type="GO" id="GO:0044611">
    <property type="term" value="C:nuclear pore inner ring"/>
    <property type="evidence" value="ECO:0007669"/>
    <property type="project" value="TreeGrafter"/>
</dbReference>
<dbReference type="InterPro" id="IPR044840">
    <property type="entry name" value="Nup188"/>
</dbReference>
<dbReference type="PANTHER" id="PTHR31431:SF1">
    <property type="entry name" value="NUCLEOPORIN NUP188"/>
    <property type="match status" value="1"/>
</dbReference>
<accession>A0A0L7LJ09</accession>
<evidence type="ECO:0000313" key="3">
    <source>
        <dbReference type="Proteomes" id="UP000037510"/>
    </source>
</evidence>
<evidence type="ECO:0000313" key="2">
    <source>
        <dbReference type="EMBL" id="KOB75349.1"/>
    </source>
</evidence>
<dbReference type="Pfam" id="PF10487">
    <property type="entry name" value="Nup188_N"/>
    <property type="match status" value="1"/>
</dbReference>
<organism evidence="2 3">
    <name type="scientific">Operophtera brumata</name>
    <name type="common">Winter moth</name>
    <name type="synonym">Phalaena brumata</name>
    <dbReference type="NCBI Taxonomy" id="104452"/>
    <lineage>
        <taxon>Eukaryota</taxon>
        <taxon>Metazoa</taxon>
        <taxon>Ecdysozoa</taxon>
        <taxon>Arthropoda</taxon>
        <taxon>Hexapoda</taxon>
        <taxon>Insecta</taxon>
        <taxon>Pterygota</taxon>
        <taxon>Neoptera</taxon>
        <taxon>Endopterygota</taxon>
        <taxon>Lepidoptera</taxon>
        <taxon>Glossata</taxon>
        <taxon>Ditrysia</taxon>
        <taxon>Geometroidea</taxon>
        <taxon>Geometridae</taxon>
        <taxon>Larentiinae</taxon>
        <taxon>Operophtera</taxon>
    </lineage>
</organism>
<gene>
    <name evidence="2" type="ORF">OBRU01_07644</name>
</gene>